<dbReference type="PIRSF" id="PIRSF000388">
    <property type="entry name" value="Pantoate_hydroxy_MeTrfase"/>
    <property type="match status" value="1"/>
</dbReference>
<dbReference type="InterPro" id="IPR040442">
    <property type="entry name" value="Pyrv_kinase-like_dom_sf"/>
</dbReference>
<name>A0ABN4NEX7_9BACL</name>
<reference evidence="6 7" key="1">
    <citation type="submission" date="2016-02" db="EMBL/GenBank/DDBJ databases">
        <title>Complete genome sequence of Geobacillus subterraneus KCTC 3922T.</title>
        <authorList>
            <person name="Lee D.-W."/>
            <person name="Lee Y.-J."/>
            <person name="Lee S.-J."/>
            <person name="Park G.-S."/>
            <person name="Lee S.-J."/>
            <person name="Shin J.-H."/>
        </authorList>
    </citation>
    <scope>NUCLEOTIDE SEQUENCE [LARGE SCALE GENOMIC DNA]</scope>
    <source>
        <strain evidence="6 7">KCTC 3922</strain>
    </source>
</reference>
<dbReference type="RefSeq" id="WP_063165488.1">
    <property type="nucleotide sequence ID" value="NZ_CP014342.1"/>
</dbReference>
<feature type="binding site" evidence="5">
    <location>
        <position position="82"/>
    </location>
    <ligand>
        <name>3-methyl-2-oxobutanoate</name>
        <dbReference type="ChEBI" id="CHEBI:11851"/>
    </ligand>
</feature>
<keyword evidence="7" id="KW-1185">Reference proteome</keyword>
<keyword evidence="5" id="KW-0479">Metal-binding</keyword>
<dbReference type="Proteomes" id="UP000076226">
    <property type="component" value="Chromosome"/>
</dbReference>
<evidence type="ECO:0000256" key="1">
    <source>
        <dbReference type="ARBA" id="ARBA00008676"/>
    </source>
</evidence>
<feature type="binding site" evidence="5">
    <location>
        <position position="114"/>
    </location>
    <ligand>
        <name>Mg(2+)</name>
        <dbReference type="ChEBI" id="CHEBI:18420"/>
    </ligand>
</feature>
<accession>A0ABN4NEX7</accession>
<dbReference type="NCBIfam" id="NF001452">
    <property type="entry name" value="PRK00311.1"/>
    <property type="match status" value="1"/>
</dbReference>
<dbReference type="InterPro" id="IPR015813">
    <property type="entry name" value="Pyrv/PenolPyrv_kinase-like_dom"/>
</dbReference>
<evidence type="ECO:0000256" key="2">
    <source>
        <dbReference type="ARBA" id="ARBA00011424"/>
    </source>
</evidence>
<feature type="active site" description="Proton acceptor" evidence="5">
    <location>
        <position position="181"/>
    </location>
</feature>
<organism evidence="6 7">
    <name type="scientific">Geobacillus subterraneus</name>
    <dbReference type="NCBI Taxonomy" id="129338"/>
    <lineage>
        <taxon>Bacteria</taxon>
        <taxon>Bacillati</taxon>
        <taxon>Bacillota</taxon>
        <taxon>Bacilli</taxon>
        <taxon>Bacillales</taxon>
        <taxon>Anoxybacillaceae</taxon>
        <taxon>Geobacillus</taxon>
    </lineage>
</organism>
<keyword evidence="5" id="KW-0963">Cytoplasm</keyword>
<evidence type="ECO:0000256" key="4">
    <source>
        <dbReference type="ARBA" id="ARBA00022679"/>
    </source>
</evidence>
<dbReference type="Gene3D" id="3.20.20.60">
    <property type="entry name" value="Phosphoenolpyruvate-binding domains"/>
    <property type="match status" value="1"/>
</dbReference>
<evidence type="ECO:0000256" key="5">
    <source>
        <dbReference type="HAMAP-Rule" id="MF_00156"/>
    </source>
</evidence>
<comment type="pathway">
    <text evidence="5">Cofactor biosynthesis; (R)-pantothenate biosynthesis; (R)-pantoate from 3-methyl-2-oxobutanoate: step 1/2.</text>
</comment>
<evidence type="ECO:0000313" key="7">
    <source>
        <dbReference type="Proteomes" id="UP000076226"/>
    </source>
</evidence>
<feature type="binding site" evidence="5">
    <location>
        <begin position="43"/>
        <end position="44"/>
    </location>
    <ligand>
        <name>3-methyl-2-oxobutanoate</name>
        <dbReference type="ChEBI" id="CHEBI:11851"/>
    </ligand>
</feature>
<keyword evidence="5" id="KW-0460">Magnesium</keyword>
<sequence length="279" mass="29902">MKTKADFFRMKQADEPIVMVTAYDFPSAKLAEQAGVDMILVGDSLGMVVLGYDSTIPVTVDDMIHHTKAVRRGAPNTFIVTDMPFMSYHASKEEALQNARRIMQQSGANAVKVEGADDVVKVIAALTKAGVPVVAHLGLTPQSVGVLGGYKVQGKDAESAKKLLDDAKQCEQAGAMALVLECVPKQLGAAVAQALTIPVIGIGAGAEVDGQVLVYHDLLGYGVSRVPKFVKQYAAVQETIVEALANYVADVRLRQFPEPAYTFTMKEEEWVALYGGNQS</sequence>
<protein>
    <recommendedName>
        <fullName evidence="5">3-methyl-2-oxobutanoate hydroxymethyltransferase</fullName>
        <ecNumber evidence="5">2.1.2.11</ecNumber>
    </recommendedName>
    <alternativeName>
        <fullName evidence="5">Ketopantoate hydroxymethyltransferase</fullName>
        <shortName evidence="5">KPHMT</shortName>
    </alternativeName>
</protein>
<dbReference type="EMBL" id="CP014342">
    <property type="protein sequence ID" value="AMX83123.1"/>
    <property type="molecule type" value="Genomic_DNA"/>
</dbReference>
<dbReference type="CDD" id="cd06557">
    <property type="entry name" value="KPHMT-like"/>
    <property type="match status" value="1"/>
</dbReference>
<dbReference type="HAMAP" id="MF_00156">
    <property type="entry name" value="PanB"/>
    <property type="match status" value="1"/>
</dbReference>
<dbReference type="NCBIfam" id="TIGR00222">
    <property type="entry name" value="panB"/>
    <property type="match status" value="1"/>
</dbReference>
<comment type="subcellular location">
    <subcellularLocation>
        <location evidence="5">Cytoplasm</location>
    </subcellularLocation>
</comment>
<comment type="similarity">
    <text evidence="1 5">Belongs to the PanB family.</text>
</comment>
<dbReference type="SUPFAM" id="SSF51621">
    <property type="entry name" value="Phosphoenolpyruvate/pyruvate domain"/>
    <property type="match status" value="1"/>
</dbReference>
<dbReference type="PANTHER" id="PTHR20881">
    <property type="entry name" value="3-METHYL-2-OXOBUTANOATE HYDROXYMETHYLTRANSFERASE"/>
    <property type="match status" value="1"/>
</dbReference>
<dbReference type="EC" id="2.1.2.11" evidence="5"/>
<dbReference type="PANTHER" id="PTHR20881:SF0">
    <property type="entry name" value="3-METHYL-2-OXOBUTANOATE HYDROXYMETHYLTRANSFERASE"/>
    <property type="match status" value="1"/>
</dbReference>
<dbReference type="InterPro" id="IPR003700">
    <property type="entry name" value="Pantoate_hydroxy_MeTrfase"/>
</dbReference>
<gene>
    <name evidence="5" type="primary">panB</name>
    <name evidence="6" type="ORF">GS3922_05150</name>
</gene>
<evidence type="ECO:0000256" key="3">
    <source>
        <dbReference type="ARBA" id="ARBA00022655"/>
    </source>
</evidence>
<dbReference type="Pfam" id="PF02548">
    <property type="entry name" value="Pantoate_transf"/>
    <property type="match status" value="1"/>
</dbReference>
<feature type="binding site" evidence="5">
    <location>
        <position position="43"/>
    </location>
    <ligand>
        <name>Mg(2+)</name>
        <dbReference type="ChEBI" id="CHEBI:18420"/>
    </ligand>
</feature>
<comment type="catalytic activity">
    <reaction evidence="5">
        <text>(6R)-5,10-methylene-5,6,7,8-tetrahydrofolate + 3-methyl-2-oxobutanoate + H2O = 2-dehydropantoate + (6S)-5,6,7,8-tetrahydrofolate</text>
        <dbReference type="Rhea" id="RHEA:11824"/>
        <dbReference type="ChEBI" id="CHEBI:11561"/>
        <dbReference type="ChEBI" id="CHEBI:11851"/>
        <dbReference type="ChEBI" id="CHEBI:15377"/>
        <dbReference type="ChEBI" id="CHEBI:15636"/>
        <dbReference type="ChEBI" id="CHEBI:57453"/>
        <dbReference type="EC" id="2.1.2.11"/>
    </reaction>
</comment>
<keyword evidence="4 5" id="KW-0808">Transferase</keyword>
<comment type="subunit">
    <text evidence="2 5">Homodecamer; pentamer of dimers.</text>
</comment>
<comment type="cofactor">
    <cofactor evidence="5">
        <name>Mg(2+)</name>
        <dbReference type="ChEBI" id="CHEBI:18420"/>
    </cofactor>
    <text evidence="5">Binds 1 Mg(2+) ion per subunit.</text>
</comment>
<feature type="binding site" evidence="5">
    <location>
        <position position="112"/>
    </location>
    <ligand>
        <name>3-methyl-2-oxobutanoate</name>
        <dbReference type="ChEBI" id="CHEBI:11851"/>
    </ligand>
</feature>
<keyword evidence="3 5" id="KW-0566">Pantothenate biosynthesis</keyword>
<evidence type="ECO:0000313" key="6">
    <source>
        <dbReference type="EMBL" id="AMX83123.1"/>
    </source>
</evidence>
<comment type="function">
    <text evidence="5">Catalyzes the reversible reaction in which hydroxymethyl group from 5,10-methylenetetrahydrofolate is transferred onto alpha-ketoisovalerate to form ketopantoate.</text>
</comment>
<feature type="binding site" evidence="5">
    <location>
        <position position="82"/>
    </location>
    <ligand>
        <name>Mg(2+)</name>
        <dbReference type="ChEBI" id="CHEBI:18420"/>
    </ligand>
</feature>
<proteinExistence type="inferred from homology"/>